<organism evidence="3 4">
    <name type="scientific">Hephaestia caeni</name>
    <dbReference type="NCBI Taxonomy" id="645617"/>
    <lineage>
        <taxon>Bacteria</taxon>
        <taxon>Pseudomonadati</taxon>
        <taxon>Pseudomonadota</taxon>
        <taxon>Alphaproteobacteria</taxon>
        <taxon>Sphingomonadales</taxon>
        <taxon>Sphingomonadaceae</taxon>
        <taxon>Hephaestia</taxon>
    </lineage>
</organism>
<feature type="region of interest" description="Disordered" evidence="1">
    <location>
        <begin position="26"/>
        <end position="53"/>
    </location>
</feature>
<dbReference type="EMBL" id="QXDC01000003">
    <property type="protein sequence ID" value="RIA44183.1"/>
    <property type="molecule type" value="Genomic_DNA"/>
</dbReference>
<protein>
    <submittedName>
        <fullName evidence="3">Uncharacterized protein</fullName>
    </submittedName>
</protein>
<feature type="compositionally biased region" description="Pro residues" evidence="1">
    <location>
        <begin position="30"/>
        <end position="46"/>
    </location>
</feature>
<keyword evidence="4" id="KW-1185">Reference proteome</keyword>
<dbReference type="RefSeq" id="WP_119035869.1">
    <property type="nucleotide sequence ID" value="NZ_QXDC01000003.1"/>
</dbReference>
<comment type="caution">
    <text evidence="3">The sequence shown here is derived from an EMBL/GenBank/DDBJ whole genome shotgun (WGS) entry which is preliminary data.</text>
</comment>
<feature type="chain" id="PRO_5017342089" evidence="2">
    <location>
        <begin position="19"/>
        <end position="245"/>
    </location>
</feature>
<proteinExistence type="predicted"/>
<accession>A0A397P783</accession>
<dbReference type="AlphaFoldDB" id="A0A397P783"/>
<evidence type="ECO:0000256" key="2">
    <source>
        <dbReference type="SAM" id="SignalP"/>
    </source>
</evidence>
<reference evidence="3 4" key="1">
    <citation type="submission" date="2018-08" db="EMBL/GenBank/DDBJ databases">
        <title>Genomic Encyclopedia of Type Strains, Phase IV (KMG-IV): sequencing the most valuable type-strain genomes for metagenomic binning, comparative biology and taxonomic classification.</title>
        <authorList>
            <person name="Goeker M."/>
        </authorList>
    </citation>
    <scope>NUCLEOTIDE SEQUENCE [LARGE SCALE GENOMIC DNA]</scope>
    <source>
        <strain evidence="3 4">DSM 25527</strain>
    </source>
</reference>
<evidence type="ECO:0000313" key="4">
    <source>
        <dbReference type="Proteomes" id="UP000266568"/>
    </source>
</evidence>
<gene>
    <name evidence="3" type="ORF">DFR49_2421</name>
</gene>
<dbReference type="OrthoDB" id="7432148at2"/>
<evidence type="ECO:0000256" key="1">
    <source>
        <dbReference type="SAM" id="MobiDB-lite"/>
    </source>
</evidence>
<dbReference type="PROSITE" id="PS51257">
    <property type="entry name" value="PROKAR_LIPOPROTEIN"/>
    <property type="match status" value="1"/>
</dbReference>
<name>A0A397P783_9SPHN</name>
<keyword evidence="2" id="KW-0732">Signal</keyword>
<feature type="signal peptide" evidence="2">
    <location>
        <begin position="1"/>
        <end position="18"/>
    </location>
</feature>
<sequence>MTRNRLLLIATAAGLALAGCASKPKEVAVAPPPPPAPAPQPMPQPPAGTAAGIAVPPRLADGRYATPNTGLNAASALWHVRTGLNVAALGCRGANEATIIAGYNALLDSQETALAKAHKALVAAAGEARFDDAMTRLYNYWAQPGAQAEFCAAASRVLARVPGVGPATIDSFAAGAIAELDQPFVDLFRAYDSYRVALAQWQANRTAVALQPIETRTVLGAAAAPVTTPKSTPEIGYDPAIFTMP</sequence>
<dbReference type="Proteomes" id="UP000266568">
    <property type="component" value="Unassembled WGS sequence"/>
</dbReference>
<evidence type="ECO:0000313" key="3">
    <source>
        <dbReference type="EMBL" id="RIA44183.1"/>
    </source>
</evidence>